<gene>
    <name evidence="4" type="ORF">C1I91_13990</name>
</gene>
<evidence type="ECO:0000313" key="5">
    <source>
        <dbReference type="Proteomes" id="UP000286268"/>
    </source>
</evidence>
<feature type="coiled-coil region" evidence="1">
    <location>
        <begin position="336"/>
        <end position="401"/>
    </location>
</feature>
<dbReference type="Gene3D" id="3.40.50.300">
    <property type="entry name" value="P-loop containing nucleotide triphosphate hydrolases"/>
    <property type="match status" value="1"/>
</dbReference>
<evidence type="ECO:0000256" key="1">
    <source>
        <dbReference type="SAM" id="Coils"/>
    </source>
</evidence>
<organism evidence="4 5">
    <name type="scientific">Clostridium manihotivorum</name>
    <dbReference type="NCBI Taxonomy" id="2320868"/>
    <lineage>
        <taxon>Bacteria</taxon>
        <taxon>Bacillati</taxon>
        <taxon>Bacillota</taxon>
        <taxon>Clostridia</taxon>
        <taxon>Eubacteriales</taxon>
        <taxon>Clostridiaceae</taxon>
        <taxon>Clostridium</taxon>
    </lineage>
</organism>
<dbReference type="GO" id="GO:0016887">
    <property type="term" value="F:ATP hydrolysis activity"/>
    <property type="evidence" value="ECO:0007669"/>
    <property type="project" value="InterPro"/>
</dbReference>
<name>A0A3R5U9B1_9CLOT</name>
<keyword evidence="5" id="KW-1185">Reference proteome</keyword>
<dbReference type="SUPFAM" id="SSF52540">
    <property type="entry name" value="P-loop containing nucleoside triphosphate hydrolases"/>
    <property type="match status" value="1"/>
</dbReference>
<dbReference type="InterPro" id="IPR038729">
    <property type="entry name" value="Rad50/SbcC_AAA"/>
</dbReference>
<dbReference type="InterPro" id="IPR027417">
    <property type="entry name" value="P-loop_NTPase"/>
</dbReference>
<proteinExistence type="predicted"/>
<dbReference type="Pfam" id="PF10088">
    <property type="entry name" value="DUF2326"/>
    <property type="match status" value="1"/>
</dbReference>
<evidence type="ECO:0000313" key="4">
    <source>
        <dbReference type="EMBL" id="QAA32651.1"/>
    </source>
</evidence>
<feature type="coiled-coil region" evidence="1">
    <location>
        <begin position="231"/>
        <end position="287"/>
    </location>
</feature>
<feature type="domain" description="DUF2326" evidence="2">
    <location>
        <begin position="452"/>
        <end position="557"/>
    </location>
</feature>
<evidence type="ECO:0000259" key="3">
    <source>
        <dbReference type="Pfam" id="PF13476"/>
    </source>
</evidence>
<dbReference type="Proteomes" id="UP000286268">
    <property type="component" value="Chromosome"/>
</dbReference>
<sequence length="564" mass="64457">MHFLHSIKYSMTKNGRYYAMLFEIKCDRFMSHGQPRPAIRFHSGLNTVLGGKSADNSIGKSTFMLIIDYAFGGDTYKDSDAAHHLGNHLIKFAFEFNDTKYYFSRDIVNFNDINICDSSYNTQETIRLDKFKDFLFESYKINLPYTTFRDIIGRYLRIYGKDNHSSTRPLDSYHGEKAEVAITALEKLFNVYWKIEEYKSALSNKEEIKKTFNKARKLELVPFSITTQTQYKKNEAAIQQLKNELSKLIEQTDRKLASDDLAQADEAAEIKGKITALKRQRSRLKSQLEIVNVSISGGFTQSVADLAELAQFFPNANMRKISEVESFHGKMQNILSNELDEESQRLKLLIDSLSKEISSLEDEQRALGIPSKVPKSFLDNYTELQRKISGLEAQNKAYNDTKVFVADVKTAKESLSQAQETELRYIETAINEQMVRFNDVIYGGKRKAPVIDLVDGSKYIFWTPDDSGTGTSYKSLIVFDLSILKLTPLPAIAHDSLIFKNIADEPISNIIKLYKEFDKQIFIAFDKDEAYSEETSKILNETSVLHLNSNGDELFGYSWGETKS</sequence>
<dbReference type="Pfam" id="PF13476">
    <property type="entry name" value="AAA_23"/>
    <property type="match status" value="1"/>
</dbReference>
<protein>
    <submittedName>
        <fullName evidence="4">DUF2326 domain-containing protein</fullName>
    </submittedName>
</protein>
<keyword evidence="1" id="KW-0175">Coiled coil</keyword>
<accession>A0A3R5U9B1</accession>
<reference evidence="4 5" key="1">
    <citation type="submission" date="2018-01" db="EMBL/GenBank/DDBJ databases">
        <title>Genome Sequencing and Assembly of Anaerobacter polyendosporus strain CT4.</title>
        <authorList>
            <person name="Tachaapaikoon C."/>
            <person name="Sutheeworapong S."/>
            <person name="Jenjaroenpun P."/>
            <person name="Wongsurawat T."/>
            <person name="Nookeaw I."/>
            <person name="Cheawchanlertfa P."/>
            <person name="Kosugi A."/>
            <person name="Cheevadhanarak S."/>
            <person name="Ratanakhanokchai K."/>
        </authorList>
    </citation>
    <scope>NUCLEOTIDE SEQUENCE [LARGE SCALE GENOMIC DNA]</scope>
    <source>
        <strain evidence="4 5">CT4</strain>
    </source>
</reference>
<dbReference type="AlphaFoldDB" id="A0A3R5U9B1"/>
<dbReference type="KEGG" id="cmah:C1I91_13990"/>
<dbReference type="GO" id="GO:0006302">
    <property type="term" value="P:double-strand break repair"/>
    <property type="evidence" value="ECO:0007669"/>
    <property type="project" value="InterPro"/>
</dbReference>
<dbReference type="EMBL" id="CP025746">
    <property type="protein sequence ID" value="QAA32651.1"/>
    <property type="molecule type" value="Genomic_DNA"/>
</dbReference>
<dbReference type="OrthoDB" id="9815945at2"/>
<dbReference type="InterPro" id="IPR018760">
    <property type="entry name" value="DUF2326"/>
</dbReference>
<evidence type="ECO:0000259" key="2">
    <source>
        <dbReference type="Pfam" id="PF10088"/>
    </source>
</evidence>
<feature type="domain" description="Rad50/SbcC-type AAA" evidence="3">
    <location>
        <begin position="24"/>
        <end position="251"/>
    </location>
</feature>